<name>A0A645IVX7_9ZZZZ</name>
<reference evidence="2" key="1">
    <citation type="submission" date="2019-08" db="EMBL/GenBank/DDBJ databases">
        <authorList>
            <person name="Kucharzyk K."/>
            <person name="Murdoch R.W."/>
            <person name="Higgins S."/>
            <person name="Loffler F."/>
        </authorList>
    </citation>
    <scope>NUCLEOTIDE SEQUENCE</scope>
</reference>
<evidence type="ECO:0000313" key="2">
    <source>
        <dbReference type="EMBL" id="MPN55012.1"/>
    </source>
</evidence>
<dbReference type="SUPFAM" id="SSF48452">
    <property type="entry name" value="TPR-like"/>
    <property type="match status" value="1"/>
</dbReference>
<dbReference type="Gene3D" id="1.25.40.10">
    <property type="entry name" value="Tetratricopeptide repeat domain"/>
    <property type="match status" value="1"/>
</dbReference>
<gene>
    <name evidence="2" type="ORF">SDC9_202691</name>
</gene>
<keyword evidence="1" id="KW-0472">Membrane</keyword>
<sequence>MSLVEFLKLSCLILKLLFSLGKQFISWISWRFRKQLPALLLIIGILIFNSLNLYLIEKRSQPTEILVNVPLDYQLSSKTSSLSEVQTEALLENYQLLLSLGIKSRDLFLNLGQIEKALGNTEQAQTYFTAALQIDSDI</sequence>
<dbReference type="InterPro" id="IPR011990">
    <property type="entry name" value="TPR-like_helical_dom_sf"/>
</dbReference>
<keyword evidence="1" id="KW-0812">Transmembrane</keyword>
<protein>
    <recommendedName>
        <fullName evidence="3">Tetratricopeptide repeat protein</fullName>
    </recommendedName>
</protein>
<proteinExistence type="predicted"/>
<feature type="transmembrane region" description="Helical" evidence="1">
    <location>
        <begin position="36"/>
        <end position="56"/>
    </location>
</feature>
<dbReference type="EMBL" id="VSSQ01123801">
    <property type="protein sequence ID" value="MPN55012.1"/>
    <property type="molecule type" value="Genomic_DNA"/>
</dbReference>
<evidence type="ECO:0008006" key="3">
    <source>
        <dbReference type="Google" id="ProtNLM"/>
    </source>
</evidence>
<dbReference type="PROSITE" id="PS50293">
    <property type="entry name" value="TPR_REGION"/>
    <property type="match status" value="1"/>
</dbReference>
<keyword evidence="1" id="KW-1133">Transmembrane helix</keyword>
<evidence type="ECO:0000256" key="1">
    <source>
        <dbReference type="SAM" id="Phobius"/>
    </source>
</evidence>
<accession>A0A645IVX7</accession>
<dbReference type="AlphaFoldDB" id="A0A645IVX7"/>
<comment type="caution">
    <text evidence="2">The sequence shown here is derived from an EMBL/GenBank/DDBJ whole genome shotgun (WGS) entry which is preliminary data.</text>
</comment>
<organism evidence="2">
    <name type="scientific">bioreactor metagenome</name>
    <dbReference type="NCBI Taxonomy" id="1076179"/>
    <lineage>
        <taxon>unclassified sequences</taxon>
        <taxon>metagenomes</taxon>
        <taxon>ecological metagenomes</taxon>
    </lineage>
</organism>